<name>A0ABV6W6C8_9ACTN</name>
<reference evidence="1 2" key="1">
    <citation type="submission" date="2024-09" db="EMBL/GenBank/DDBJ databases">
        <authorList>
            <person name="Lee S.D."/>
        </authorList>
    </citation>
    <scope>NUCLEOTIDE SEQUENCE [LARGE SCALE GENOMIC DNA]</scope>
    <source>
        <strain evidence="1 2">N8-3</strain>
    </source>
</reference>
<accession>A0ABV6W6C8</accession>
<dbReference type="Proteomes" id="UP001592531">
    <property type="component" value="Unassembled WGS sequence"/>
</dbReference>
<dbReference type="RefSeq" id="WP_380544935.1">
    <property type="nucleotide sequence ID" value="NZ_JBHFAB010000045.1"/>
</dbReference>
<evidence type="ECO:0000313" key="2">
    <source>
        <dbReference type="Proteomes" id="UP001592531"/>
    </source>
</evidence>
<keyword evidence="2" id="KW-1185">Reference proteome</keyword>
<sequence length="90" mass="10098">MNLTPMVMLLAALVSCTADIPGAAREGRIFLRHSKHFGKRTLRRLRVLLGASTTNTQNTSQITAKQTLVTELRACNPERHDTSFEEYRPS</sequence>
<organism evidence="1 2">
    <name type="scientific">Streptacidiphilus cavernicola</name>
    <dbReference type="NCBI Taxonomy" id="3342716"/>
    <lineage>
        <taxon>Bacteria</taxon>
        <taxon>Bacillati</taxon>
        <taxon>Actinomycetota</taxon>
        <taxon>Actinomycetes</taxon>
        <taxon>Kitasatosporales</taxon>
        <taxon>Streptomycetaceae</taxon>
        <taxon>Streptacidiphilus</taxon>
    </lineage>
</organism>
<dbReference type="EMBL" id="JBHFAB010000045">
    <property type="protein sequence ID" value="MFC1421533.1"/>
    <property type="molecule type" value="Genomic_DNA"/>
</dbReference>
<evidence type="ECO:0000313" key="1">
    <source>
        <dbReference type="EMBL" id="MFC1421533.1"/>
    </source>
</evidence>
<protein>
    <submittedName>
        <fullName evidence="1">Uncharacterized protein</fullName>
    </submittedName>
</protein>
<gene>
    <name evidence="1" type="ORF">ACEZDE_33550</name>
</gene>
<comment type="caution">
    <text evidence="1">The sequence shown here is derived from an EMBL/GenBank/DDBJ whole genome shotgun (WGS) entry which is preliminary data.</text>
</comment>
<proteinExistence type="predicted"/>